<organism evidence="2">
    <name type="scientific">human gut metagenome</name>
    <dbReference type="NCBI Taxonomy" id="408170"/>
    <lineage>
        <taxon>unclassified sequences</taxon>
        <taxon>metagenomes</taxon>
        <taxon>organismal metagenomes</taxon>
    </lineage>
</organism>
<proteinExistence type="predicted"/>
<comment type="caution">
    <text evidence="2">The sequence shown here is derived from an EMBL/GenBank/DDBJ whole genome shotgun (WGS) entry which is preliminary data.</text>
</comment>
<evidence type="ECO:0000259" key="1">
    <source>
        <dbReference type="Pfam" id="PF09820"/>
    </source>
</evidence>
<sequence>MLQHYYDVRTRVKFDALFGDLYIGKHPTPDRNSYLVLKLNFSGISGELHNYRQGLDAHCQTMFDYFCDIYADYLPQGIKEKLDEKSGAVEQLEYLFTECNKTEQKIYLFIDEYDHFTNAILSDAESLHRYTEETHKEGYL</sequence>
<accession>K1UIY7</accession>
<gene>
    <name evidence="2" type="ORF">LEA_01854</name>
</gene>
<feature type="domain" description="AAA-ATPase-like" evidence="1">
    <location>
        <begin position="1"/>
        <end position="132"/>
    </location>
</feature>
<feature type="non-terminal residue" evidence="2">
    <location>
        <position position="140"/>
    </location>
</feature>
<dbReference type="InterPro" id="IPR018631">
    <property type="entry name" value="AAA-ATPase-like_dom"/>
</dbReference>
<dbReference type="EMBL" id="AJWY01001295">
    <property type="protein sequence ID" value="EKC79994.1"/>
    <property type="molecule type" value="Genomic_DNA"/>
</dbReference>
<dbReference type="PANTHER" id="PTHR34825:SF2">
    <property type="entry name" value="AAA-ATPASE-LIKE DOMAIN-CONTAINING PROTEIN"/>
    <property type="match status" value="1"/>
</dbReference>
<dbReference type="AlphaFoldDB" id="K1UIY7"/>
<name>K1UIY7_9ZZZZ</name>
<dbReference type="PANTHER" id="PTHR34825">
    <property type="entry name" value="CONSERVED PROTEIN, WITH A WEAK D-GALACTARATE DEHYDRATASE/ALTRONATE HYDROLASE DOMAIN"/>
    <property type="match status" value="1"/>
</dbReference>
<protein>
    <recommendedName>
        <fullName evidence="1">AAA-ATPase-like domain-containing protein</fullName>
    </recommendedName>
</protein>
<evidence type="ECO:0000313" key="2">
    <source>
        <dbReference type="EMBL" id="EKC79994.1"/>
    </source>
</evidence>
<dbReference type="Pfam" id="PF09820">
    <property type="entry name" value="AAA-ATPase_like"/>
    <property type="match status" value="1"/>
</dbReference>
<reference evidence="2" key="1">
    <citation type="journal article" date="2013" name="Environ. Microbiol.">
        <title>Microbiota from the distal guts of lean and obese adolescents exhibit partial functional redundancy besides clear differences in community structure.</title>
        <authorList>
            <person name="Ferrer M."/>
            <person name="Ruiz A."/>
            <person name="Lanza F."/>
            <person name="Haange S.B."/>
            <person name="Oberbach A."/>
            <person name="Till H."/>
            <person name="Bargiela R."/>
            <person name="Campoy C."/>
            <person name="Segura M.T."/>
            <person name="Richter M."/>
            <person name="von Bergen M."/>
            <person name="Seifert J."/>
            <person name="Suarez A."/>
        </authorList>
    </citation>
    <scope>NUCLEOTIDE SEQUENCE</scope>
</reference>